<evidence type="ECO:0000313" key="1">
    <source>
        <dbReference type="EMBL" id="GJN94715.1"/>
    </source>
</evidence>
<proteinExistence type="predicted"/>
<accession>A0AAV5GQ59</accession>
<dbReference type="PANTHER" id="PTHR47186:SF61">
    <property type="entry name" value="LEUCINE-RICH REPEAT-CONTAINING PROTEIN 57-RELATED"/>
    <property type="match status" value="1"/>
</dbReference>
<organism evidence="1 2">
    <name type="scientific">Rhodotorula paludigena</name>
    <dbReference type="NCBI Taxonomy" id="86838"/>
    <lineage>
        <taxon>Eukaryota</taxon>
        <taxon>Fungi</taxon>
        <taxon>Dikarya</taxon>
        <taxon>Basidiomycota</taxon>
        <taxon>Pucciniomycotina</taxon>
        <taxon>Microbotryomycetes</taxon>
        <taxon>Sporidiobolales</taxon>
        <taxon>Sporidiobolaceae</taxon>
        <taxon>Rhodotorula</taxon>
    </lineage>
</organism>
<comment type="caution">
    <text evidence="1">The sequence shown here is derived from an EMBL/GenBank/DDBJ whole genome shotgun (WGS) entry which is preliminary data.</text>
</comment>
<protein>
    <recommendedName>
        <fullName evidence="3">F-box domain-containing protein</fullName>
    </recommendedName>
</protein>
<dbReference type="Gene3D" id="3.80.10.10">
    <property type="entry name" value="Ribonuclease Inhibitor"/>
    <property type="match status" value="2"/>
</dbReference>
<reference evidence="1 2" key="1">
    <citation type="submission" date="2021-12" db="EMBL/GenBank/DDBJ databases">
        <title>High titer production of polyol ester of fatty acids by Rhodotorula paludigena BS15 towards product separation-free biomass refinery.</title>
        <authorList>
            <person name="Mano J."/>
            <person name="Ono H."/>
            <person name="Tanaka T."/>
            <person name="Naito K."/>
            <person name="Sushida H."/>
            <person name="Ike M."/>
            <person name="Tokuyasu K."/>
            <person name="Kitaoka M."/>
        </authorList>
    </citation>
    <scope>NUCLEOTIDE SEQUENCE [LARGE SCALE GENOMIC DNA]</scope>
    <source>
        <strain evidence="1 2">BS15</strain>
    </source>
</reference>
<dbReference type="SUPFAM" id="SSF52058">
    <property type="entry name" value="L domain-like"/>
    <property type="match status" value="1"/>
</dbReference>
<dbReference type="InterPro" id="IPR032675">
    <property type="entry name" value="LRR_dom_sf"/>
</dbReference>
<gene>
    <name evidence="1" type="ORF">Rhopal_007806-T1</name>
</gene>
<dbReference type="Proteomes" id="UP001342314">
    <property type="component" value="Unassembled WGS sequence"/>
</dbReference>
<evidence type="ECO:0008006" key="3">
    <source>
        <dbReference type="Google" id="ProtNLM"/>
    </source>
</evidence>
<dbReference type="EMBL" id="BQKY01000018">
    <property type="protein sequence ID" value="GJN94715.1"/>
    <property type="molecule type" value="Genomic_DNA"/>
</dbReference>
<sequence>MAASLQHPKPTLGNLPFEIKSRIALHCSVQDEKWRAVSSAIDRQFDGLLREPNLVKAASHVHGHSLGALFLTSKDWSEACARHRFQTLSLSRTDDLVYQFYISSNRLHHFVRLELDETEPHFLSSLSRFTSVTSLVLGTNFVLGLLALDPSPRGLFDPDVLDDTELTAGGLAETALCQLMQRLASLEFSPCNTVPIDTVLEKCSNVTSLCLHLEDLEDFSRVLGSLGLLPHLVTLEISGLVYQLDLDDTQNLELPKIRNFTIRSSEFSYWPSLDLAARLAATLETLAIVAETPSSPGLLESCAVFPHLASLRLELSSEALADAFESICLAKMPSLRSLAVGCDCDLPLTADSFPLAALQALCPPVTHLQLHCPSMPLTFLDSLTTLAPLARTPGLTLDLGSPLAPLPHAEFLVDPGSTDLPLWDGIAHSPEARRTVVEHLGETLEALNGWFDRVCASAARGDERPTSTLSSLPLEIKTRIAQLCYEQDERWRDHVGVIATQFDAESRPAADELLSPASYFHGKSLGALFMTCKKWSEVCAPFRFSVLKASATSSLTFRYQVAFTRLQHFTRLDLDEVDFETAQAFLPCLGHLPRIESLVLDPAFVADLLCIVPLSAVIFERRSNEHDTHPIGYIAECALKNLLHRIKRLEVSLAFETPLSTILERCSVLRALKINSCHPPFPVDLLDCLALVPSLTELEIVGLPYNLHVTGDASAPLPQLKRLTFHVSTPEHPCFALAERFSATLRYLSISADETYDIELSFTPDTVFPVLSEIKLAGDDDCLADAVDTIHLHRMPALRALTLELRGSMMASANAFPLDALRTLCPPLRQVQLYHRSKPFSLADRFDFERWRKSFTHRADAPILIRSPCEPAPGALFMVSPSMVEKEEWDDWAHRSCTKLAAAYLDRTISSLNAWWQRIKSAKRFDASEWRRLASALKGVELERFAMEL</sequence>
<evidence type="ECO:0000313" key="2">
    <source>
        <dbReference type="Proteomes" id="UP001342314"/>
    </source>
</evidence>
<dbReference type="PANTHER" id="PTHR47186">
    <property type="entry name" value="LEUCINE-RICH REPEAT-CONTAINING PROTEIN 57"/>
    <property type="match status" value="1"/>
</dbReference>
<keyword evidence="2" id="KW-1185">Reference proteome</keyword>
<dbReference type="AlphaFoldDB" id="A0AAV5GQ59"/>
<dbReference type="SUPFAM" id="SSF52047">
    <property type="entry name" value="RNI-like"/>
    <property type="match status" value="1"/>
</dbReference>
<name>A0AAV5GQ59_9BASI</name>